<evidence type="ECO:0000256" key="2">
    <source>
        <dbReference type="SAM" id="MobiDB-lite"/>
    </source>
</evidence>
<dbReference type="GO" id="GO:0003676">
    <property type="term" value="F:nucleic acid binding"/>
    <property type="evidence" value="ECO:0007669"/>
    <property type="project" value="InterPro"/>
</dbReference>
<evidence type="ECO:0000313" key="4">
    <source>
        <dbReference type="EMBL" id="CAK1550989.1"/>
    </source>
</evidence>
<dbReference type="Proteomes" id="UP001497472">
    <property type="component" value="Unassembled WGS sequence"/>
</dbReference>
<dbReference type="SMART" id="SM00343">
    <property type="entry name" value="ZnF_C2HC"/>
    <property type="match status" value="2"/>
</dbReference>
<dbReference type="PROSITE" id="PS50158">
    <property type="entry name" value="ZF_CCHC"/>
    <property type="match status" value="1"/>
</dbReference>
<dbReference type="InterPro" id="IPR001878">
    <property type="entry name" value="Znf_CCHC"/>
</dbReference>
<feature type="domain" description="CCHC-type" evidence="3">
    <location>
        <begin position="424"/>
        <end position="437"/>
    </location>
</feature>
<dbReference type="GO" id="GO:0008270">
    <property type="term" value="F:zinc ion binding"/>
    <property type="evidence" value="ECO:0007669"/>
    <property type="project" value="UniProtKB-KW"/>
</dbReference>
<dbReference type="SUPFAM" id="SSF57756">
    <property type="entry name" value="Retrovirus zinc finger-like domains"/>
    <property type="match status" value="1"/>
</dbReference>
<evidence type="ECO:0000259" key="3">
    <source>
        <dbReference type="PROSITE" id="PS50158"/>
    </source>
</evidence>
<keyword evidence="1" id="KW-0862">Zinc</keyword>
<organism evidence="4 5">
    <name type="scientific">Leptosia nina</name>
    <dbReference type="NCBI Taxonomy" id="320188"/>
    <lineage>
        <taxon>Eukaryota</taxon>
        <taxon>Metazoa</taxon>
        <taxon>Ecdysozoa</taxon>
        <taxon>Arthropoda</taxon>
        <taxon>Hexapoda</taxon>
        <taxon>Insecta</taxon>
        <taxon>Pterygota</taxon>
        <taxon>Neoptera</taxon>
        <taxon>Endopterygota</taxon>
        <taxon>Lepidoptera</taxon>
        <taxon>Glossata</taxon>
        <taxon>Ditrysia</taxon>
        <taxon>Papilionoidea</taxon>
        <taxon>Pieridae</taxon>
        <taxon>Pierinae</taxon>
        <taxon>Leptosia</taxon>
    </lineage>
</organism>
<sequence length="482" mass="51518">MEPEQVEEILRRKERELQLLEEITREAGFTPRASLRRSPPPSAGVVPLVITPVAGSSKRKWDSPEELEEELRRRVRAAPVRGANTPPLGGILAGEQELEPVSAMPAEEERAGGAEVAMSEVDHEASTGLLVERANKAGEALMAAASSSTSKLNKADIAAIGTQVQRLTAIVATLGAKLGEERLRAHKLESALAQASAATTTGLAPASGPTIHNRGYADVLRVGGGATKPKPAEAGKVLAFYPKPEAAEKLKTADDTKAALKSGLDPRALGVRVSQVRKVANAGVLVHAATKKEAEIIKKAAPANLRVQEPRARNPLVAVVAVEGRRVEDESFIRALRTQNFPEQESWAPSDVRIAFKKNARGGSCTTVVLECSPSWRDKLVGAQRVYVEWERYLVRDFADATCCAKCQAYGHAARFCRATADVCGKCGEEGHRSSACVGSVRQCATCKRAGKEAASHNTASAQCPARQAAERRSFERTNYGG</sequence>
<name>A0AAV1JQK2_9NEOP</name>
<dbReference type="EMBL" id="CAVLEF010000104">
    <property type="protein sequence ID" value="CAK1550989.1"/>
    <property type="molecule type" value="Genomic_DNA"/>
</dbReference>
<dbReference type="Gene3D" id="4.10.60.10">
    <property type="entry name" value="Zinc finger, CCHC-type"/>
    <property type="match status" value="1"/>
</dbReference>
<feature type="region of interest" description="Disordered" evidence="2">
    <location>
        <begin position="30"/>
        <end position="66"/>
    </location>
</feature>
<keyword evidence="1" id="KW-0479">Metal-binding</keyword>
<comment type="caution">
    <text evidence="4">The sequence shown here is derived from an EMBL/GenBank/DDBJ whole genome shotgun (WGS) entry which is preliminary data.</text>
</comment>
<dbReference type="InterPro" id="IPR036875">
    <property type="entry name" value="Znf_CCHC_sf"/>
</dbReference>
<gene>
    <name evidence="4" type="ORF">LNINA_LOCUS10173</name>
</gene>
<keyword evidence="1" id="KW-0863">Zinc-finger</keyword>
<protein>
    <recommendedName>
        <fullName evidence="3">CCHC-type domain-containing protein</fullName>
    </recommendedName>
</protein>
<dbReference type="AlphaFoldDB" id="A0AAV1JQK2"/>
<reference evidence="4 5" key="1">
    <citation type="submission" date="2023-11" db="EMBL/GenBank/DDBJ databases">
        <authorList>
            <person name="Okamura Y."/>
        </authorList>
    </citation>
    <scope>NUCLEOTIDE SEQUENCE [LARGE SCALE GENOMIC DNA]</scope>
</reference>
<keyword evidence="5" id="KW-1185">Reference proteome</keyword>
<evidence type="ECO:0000313" key="5">
    <source>
        <dbReference type="Proteomes" id="UP001497472"/>
    </source>
</evidence>
<proteinExistence type="predicted"/>
<accession>A0AAV1JQK2</accession>
<evidence type="ECO:0000256" key="1">
    <source>
        <dbReference type="PROSITE-ProRule" id="PRU00047"/>
    </source>
</evidence>